<evidence type="ECO:0000256" key="2">
    <source>
        <dbReference type="ARBA" id="ARBA00001974"/>
    </source>
</evidence>
<dbReference type="Gene3D" id="1.25.40.80">
    <property type="match status" value="1"/>
</dbReference>
<dbReference type="Gene3D" id="1.10.579.10">
    <property type="entry name" value="DNA Cyclobutane Dipyrimidine Photolyase, subunit A, domain 3"/>
    <property type="match status" value="1"/>
</dbReference>
<dbReference type="InterPro" id="IPR036155">
    <property type="entry name" value="Crypto/Photolyase_N_sf"/>
</dbReference>
<feature type="domain" description="Photolyase/cryptochrome alpha/beta" evidence="6">
    <location>
        <begin position="1"/>
        <end position="134"/>
    </location>
</feature>
<dbReference type="PANTHER" id="PTHR11455:SF9">
    <property type="entry name" value="CRYPTOCHROME CIRCADIAN CLOCK 5 ISOFORM X1"/>
    <property type="match status" value="1"/>
</dbReference>
<protein>
    <submittedName>
        <fullName evidence="7">Deoxyribodipyrimidine photo-lyase</fullName>
        <ecNumber evidence="7">4.1.99.3</ecNumber>
    </submittedName>
</protein>
<accession>A0ABS7ZU80</accession>
<proteinExistence type="inferred from homology"/>
<comment type="cofactor">
    <cofactor evidence="2">
        <name>FAD</name>
        <dbReference type="ChEBI" id="CHEBI:57692"/>
    </cofactor>
</comment>
<dbReference type="PROSITE" id="PS51645">
    <property type="entry name" value="PHR_CRY_ALPHA_BETA"/>
    <property type="match status" value="1"/>
</dbReference>
<dbReference type="Pfam" id="PF00875">
    <property type="entry name" value="DNA_photolyase"/>
    <property type="match status" value="1"/>
</dbReference>
<keyword evidence="8" id="KW-1185">Reference proteome</keyword>
<dbReference type="EMBL" id="JAEDAH010000099">
    <property type="protein sequence ID" value="MCA6065142.1"/>
    <property type="molecule type" value="Genomic_DNA"/>
</dbReference>
<evidence type="ECO:0000256" key="4">
    <source>
        <dbReference type="ARBA" id="ARBA00022827"/>
    </source>
</evidence>
<evidence type="ECO:0000256" key="5">
    <source>
        <dbReference type="RuleBase" id="RU004182"/>
    </source>
</evidence>
<dbReference type="Proteomes" id="UP000714380">
    <property type="component" value="Unassembled WGS sequence"/>
</dbReference>
<evidence type="ECO:0000256" key="3">
    <source>
        <dbReference type="ARBA" id="ARBA00022630"/>
    </source>
</evidence>
<evidence type="ECO:0000256" key="1">
    <source>
        <dbReference type="ARBA" id="ARBA00001932"/>
    </source>
</evidence>
<dbReference type="InterPro" id="IPR014729">
    <property type="entry name" value="Rossmann-like_a/b/a_fold"/>
</dbReference>
<comment type="caution">
    <text evidence="7">The sequence shown here is derived from an EMBL/GenBank/DDBJ whole genome shotgun (WGS) entry which is preliminary data.</text>
</comment>
<evidence type="ECO:0000313" key="7">
    <source>
        <dbReference type="EMBL" id="MCA6065142.1"/>
    </source>
</evidence>
<dbReference type="SUPFAM" id="SSF52425">
    <property type="entry name" value="Cryptochrome/photolyase, N-terminal domain"/>
    <property type="match status" value="1"/>
</dbReference>
<dbReference type="SUPFAM" id="SSF48173">
    <property type="entry name" value="Cryptochrome/photolyase FAD-binding domain"/>
    <property type="match status" value="1"/>
</dbReference>
<gene>
    <name evidence="7" type="primary">phrB</name>
    <name evidence="7" type="ORF">I9W95_16195</name>
</gene>
<dbReference type="PRINTS" id="PR00147">
    <property type="entry name" value="DNAPHOTLYASE"/>
</dbReference>
<evidence type="ECO:0000259" key="6">
    <source>
        <dbReference type="PROSITE" id="PS51645"/>
    </source>
</evidence>
<dbReference type="NCBIfam" id="NF007955">
    <property type="entry name" value="PRK10674.1"/>
    <property type="match status" value="1"/>
</dbReference>
<dbReference type="InterPro" id="IPR006050">
    <property type="entry name" value="DNA_photolyase_N"/>
</dbReference>
<dbReference type="Pfam" id="PF03441">
    <property type="entry name" value="FAD_binding_7"/>
    <property type="match status" value="1"/>
</dbReference>
<dbReference type="InterPro" id="IPR036134">
    <property type="entry name" value="Crypto/Photolyase_FAD-like_sf"/>
</dbReference>
<dbReference type="PANTHER" id="PTHR11455">
    <property type="entry name" value="CRYPTOCHROME"/>
    <property type="match status" value="1"/>
</dbReference>
<keyword evidence="4 5" id="KW-0274">FAD</keyword>
<dbReference type="RefSeq" id="WP_225676792.1">
    <property type="nucleotide sequence ID" value="NZ_JAEDAH010000099.1"/>
</dbReference>
<sequence length="477" mass="55028">MNRLMWFRSDLRVRDNPALWHACQQSQPVIGLYFICEQQWQKHGLGPRRINLMKARAQELKKQLAELNIPLIILAADDFTHSTDILKALISDLSIAAVNFNIEYEINERQRDYHVSRWLREQQIEVNKFHDQCLLPPGDVRTKTDQPFRVFSPFKRAWLPKADDAISAPFGTPTALPQSAQALLRLLPADREPYQHTAQSDNLWSVDENNAHDKLERFIDEQIKAYKTLRDLPDTDATSRLSFELALGILSPRQCFYAAMQKNHGLLAGGNQGIDCWISELIWREFYRHLLVAYPELCKHRAFKPETEQLQWRQADEDFAAWCEGRTGYPIVDAAMKQLLEQGWMHNRLRMITAMFLTKHLLIDWRRGEAFFNYWLVDADLASNNGGWQWSASTGADGAPYFRIFNPTSQSEKFDADGRFIARMLPELAALPAPSRHNPDAFSRQQVGYPQPIVDHKAGRERALAAFKNLTPIEEGE</sequence>
<comment type="similarity">
    <text evidence="5">Belongs to the DNA photolyase family.</text>
</comment>
<dbReference type="GO" id="GO:0003904">
    <property type="term" value="F:deoxyribodipyrimidine photo-lyase activity"/>
    <property type="evidence" value="ECO:0007669"/>
    <property type="project" value="UniProtKB-EC"/>
</dbReference>
<keyword evidence="5" id="KW-0157">Chromophore</keyword>
<keyword evidence="3 5" id="KW-0285">Flavoprotein</keyword>
<dbReference type="InterPro" id="IPR002081">
    <property type="entry name" value="Cryptochrome/DNA_photolyase_1"/>
</dbReference>
<reference evidence="7 8" key="1">
    <citation type="submission" date="2020-12" db="EMBL/GenBank/DDBJ databases">
        <title>Novel Thalassolituus-related marine hydrocarbonoclastic bacteria mediated algae-derived hydrocarbons mineralization in twilight zone of the northern South China Sea.</title>
        <authorList>
            <person name="Dong C."/>
        </authorList>
    </citation>
    <scope>NUCLEOTIDE SEQUENCE [LARGE SCALE GENOMIC DNA]</scope>
    <source>
        <strain evidence="7 8">IMCC1826</strain>
    </source>
</reference>
<keyword evidence="7" id="KW-0456">Lyase</keyword>
<name>A0ABS7ZU80_9GAMM</name>
<dbReference type="InterPro" id="IPR005101">
    <property type="entry name" value="Cryptochr/Photolyase_FAD-bd"/>
</dbReference>
<evidence type="ECO:0000313" key="8">
    <source>
        <dbReference type="Proteomes" id="UP000714380"/>
    </source>
</evidence>
<comment type="cofactor">
    <cofactor evidence="1">
        <name>(6R)-5,10-methylene-5,6,7,8-tetrahydrofolate</name>
        <dbReference type="ChEBI" id="CHEBI:15636"/>
    </cofactor>
</comment>
<organism evidence="7 8">
    <name type="scientific">Thalassolituus marinus</name>
    <dbReference type="NCBI Taxonomy" id="671053"/>
    <lineage>
        <taxon>Bacteria</taxon>
        <taxon>Pseudomonadati</taxon>
        <taxon>Pseudomonadota</taxon>
        <taxon>Gammaproteobacteria</taxon>
        <taxon>Oceanospirillales</taxon>
        <taxon>Oceanospirillaceae</taxon>
        <taxon>Thalassolituus</taxon>
    </lineage>
</organism>
<dbReference type="EC" id="4.1.99.3" evidence="7"/>
<dbReference type="Gene3D" id="3.40.50.620">
    <property type="entry name" value="HUPs"/>
    <property type="match status" value="1"/>
</dbReference>